<gene>
    <name evidence="7" type="primary">UL23</name>
</gene>
<dbReference type="Pfam" id="PF00693">
    <property type="entry name" value="Herpes_TK"/>
    <property type="match status" value="1"/>
</dbReference>
<keyword evidence="6" id="KW-0067">ATP-binding</keyword>
<evidence type="ECO:0000256" key="4">
    <source>
        <dbReference type="ARBA" id="ARBA00022741"/>
    </source>
</evidence>
<evidence type="ECO:0000256" key="6">
    <source>
        <dbReference type="ARBA" id="ARBA00022840"/>
    </source>
</evidence>
<dbReference type="InterPro" id="IPR027417">
    <property type="entry name" value="P-loop_NTPase"/>
</dbReference>
<keyword evidence="4" id="KW-0547">Nucleotide-binding</keyword>
<dbReference type="InterPro" id="IPR001889">
    <property type="entry name" value="Herpes_TK"/>
</dbReference>
<evidence type="ECO:0000256" key="5">
    <source>
        <dbReference type="ARBA" id="ARBA00022777"/>
    </source>
</evidence>
<dbReference type="HAMAP" id="MF_04029">
    <property type="entry name" value="HSV_KITH"/>
    <property type="match status" value="1"/>
</dbReference>
<dbReference type="GO" id="GO:0006230">
    <property type="term" value="P:TMP biosynthetic process"/>
    <property type="evidence" value="ECO:0007669"/>
    <property type="project" value="InterPro"/>
</dbReference>
<keyword evidence="3" id="KW-0808">Transferase</keyword>
<evidence type="ECO:0000256" key="1">
    <source>
        <dbReference type="ARBA" id="ARBA00022518"/>
    </source>
</evidence>
<organism evidence="7">
    <name type="scientific">Meleagrid herpesvirus 1</name>
    <name type="common">MeHV-1</name>
    <name type="synonym">Turkey herpesvirus</name>
    <dbReference type="NCBI Taxonomy" id="37108"/>
    <lineage>
        <taxon>Viruses</taxon>
        <taxon>Duplodnaviria</taxon>
        <taxon>Heunggongvirae</taxon>
        <taxon>Peploviricota</taxon>
        <taxon>Herviviricetes</taxon>
        <taxon>Herpesvirales</taxon>
        <taxon>Orthoherpesviridae</taxon>
        <taxon>Alphaherpesvirinae</taxon>
        <taxon>Mardivirus</taxon>
        <taxon>Mardivirus meleagridalpha1</taxon>
    </lineage>
</organism>
<reference evidence="7" key="1">
    <citation type="journal article" date="2001" name="J. Gen. Virol.">
        <title>The genome of herpesvirus of turkeys: comparative analysis with Marek's disease viruses.</title>
        <authorList>
            <person name="Kingham B.F."/>
            <person name="Zelnik V."/>
            <person name="Kopacek J."/>
            <person name="Majerciak V."/>
            <person name="Ney E."/>
            <person name="Schmidt C.J."/>
        </authorList>
    </citation>
    <scope>NUCLEOTIDE SEQUENCE</scope>
    <source>
        <strain evidence="7">FC126</strain>
    </source>
</reference>
<evidence type="ECO:0000313" key="7">
    <source>
        <dbReference type="EMBL" id="AAG30062.1"/>
    </source>
</evidence>
<keyword evidence="1" id="KW-0244">Early protein</keyword>
<dbReference type="GO" id="GO:0005524">
    <property type="term" value="F:ATP binding"/>
    <property type="evidence" value="ECO:0007669"/>
    <property type="project" value="UniProtKB-KW"/>
</dbReference>
<sequence length="350" mass="39958">MALPRRPPTLTRVYLDGPFGIGKTSILNAMPDHTPDGAPILKVYEPMKYWRCQSTDLVVAANETPERRRGGALSRFQSDMIMASIQARFADPYLLFHERLSSKCRGKIEMCDTPAIILMLDRHPVAAILCFPITRYLLGEYSLEMLISSIIRLPLESPGCNLTATILPDEKEHVNRICSRDRPGETADRNMLRTLNAVYASLVDTVKYANLTCPYEKESWEMEWLGLPWFEESLLEEFISRPRPVICSRTRMPLDRTLLAIFKRKELCSENGELLTQYSWILWGLLTKLHTINVELFDISGMSRRECASAIMHTMPERLSTLASWNDLCELEDDVISYNKGMCNEVGASR</sequence>
<proteinExistence type="inferred from homology"/>
<reference evidence="7" key="2">
    <citation type="submission" date="2004-11" db="EMBL/GenBank/DDBJ databases">
        <authorList>
            <person name="Aouacheria A.J."/>
            <person name="Banyai M."/>
            <person name="Rigal D."/>
            <person name="Schmidt C.J."/>
            <person name="Gillet G."/>
        </authorList>
    </citation>
    <scope>NUCLEOTIDE SEQUENCE</scope>
    <source>
        <strain evidence="7">FC126</strain>
    </source>
</reference>
<evidence type="ECO:0000256" key="2">
    <source>
        <dbReference type="ARBA" id="ARBA00022634"/>
    </source>
</evidence>
<evidence type="ECO:0000256" key="3">
    <source>
        <dbReference type="ARBA" id="ARBA00022679"/>
    </source>
</evidence>
<accession>Q9E1G9</accession>
<dbReference type="GO" id="GO:0071897">
    <property type="term" value="P:DNA biosynthetic process"/>
    <property type="evidence" value="ECO:0007669"/>
    <property type="project" value="UniProtKB-KW"/>
</dbReference>
<dbReference type="Gene3D" id="3.40.50.300">
    <property type="entry name" value="P-loop containing nucleotide triphosphate hydrolases"/>
    <property type="match status" value="1"/>
</dbReference>
<dbReference type="EMBL" id="AF282130">
    <property type="protein sequence ID" value="AAG30062.1"/>
    <property type="molecule type" value="Genomic_DNA"/>
</dbReference>
<protein>
    <submittedName>
        <fullName evidence="7">UL23 thymidine kinase</fullName>
    </submittedName>
</protein>
<organismHost>
    <name type="scientific">Meleagris gallopavo</name>
    <name type="common">Wild turkey</name>
    <dbReference type="NCBI Taxonomy" id="9103"/>
</organismHost>
<dbReference type="GO" id="GO:0004797">
    <property type="term" value="F:thymidine kinase activity"/>
    <property type="evidence" value="ECO:0007669"/>
    <property type="project" value="InterPro"/>
</dbReference>
<name>Q9E1G9_MEHV1</name>
<keyword evidence="5 7" id="KW-0418">Kinase</keyword>
<organismHost>
    <name type="scientific">Gallus gallus</name>
    <name type="common">Chicken</name>
    <dbReference type="NCBI Taxonomy" id="9031"/>
</organismHost>
<keyword evidence="2" id="KW-0237">DNA synthesis</keyword>
<dbReference type="SUPFAM" id="SSF52540">
    <property type="entry name" value="P-loop containing nucleoside triphosphate hydrolases"/>
    <property type="match status" value="1"/>
</dbReference>